<proteinExistence type="inferred from homology"/>
<dbReference type="PANTHER" id="PTHR12486">
    <property type="entry name" value="APRATAXIN-RELATED"/>
    <property type="match status" value="1"/>
</dbReference>
<comment type="similarity">
    <text evidence="4">Belongs to the HINT family.</text>
</comment>
<evidence type="ECO:0000259" key="8">
    <source>
        <dbReference type="PROSITE" id="PS51084"/>
    </source>
</evidence>
<dbReference type="EMBL" id="JAINUG010000172">
    <property type="protein sequence ID" value="KAJ8390238.1"/>
    <property type="molecule type" value="Genomic_DNA"/>
</dbReference>
<dbReference type="AlphaFoldDB" id="A0AAD7WB59"/>
<evidence type="ECO:0000256" key="6">
    <source>
        <dbReference type="ARBA" id="ARBA00042361"/>
    </source>
</evidence>
<dbReference type="Gene3D" id="3.30.428.10">
    <property type="entry name" value="HIT-like"/>
    <property type="match status" value="1"/>
</dbReference>
<dbReference type="GO" id="GO:0000166">
    <property type="term" value="F:nucleotide binding"/>
    <property type="evidence" value="ECO:0007669"/>
    <property type="project" value="UniProtKB-KW"/>
</dbReference>
<comment type="catalytic activity">
    <reaction evidence="3">
        <text>adenosine 5'-phosphoramidate + H2O = NH4(+) + AMP</text>
        <dbReference type="Rhea" id="RHEA:67916"/>
        <dbReference type="ChEBI" id="CHEBI:15377"/>
        <dbReference type="ChEBI" id="CHEBI:28938"/>
        <dbReference type="ChEBI" id="CHEBI:57890"/>
        <dbReference type="ChEBI" id="CHEBI:456215"/>
    </reaction>
</comment>
<evidence type="ECO:0000313" key="9">
    <source>
        <dbReference type="EMBL" id="KAJ8390238.1"/>
    </source>
</evidence>
<evidence type="ECO:0000256" key="2">
    <source>
        <dbReference type="ARBA" id="ARBA00022801"/>
    </source>
</evidence>
<dbReference type="PANTHER" id="PTHR12486:SF5">
    <property type="entry name" value="ADENOSINE 5'-MONOPHOSPHORAMIDASE HINT3"/>
    <property type="match status" value="1"/>
</dbReference>
<name>A0AAD7WB59_9TELE</name>
<keyword evidence="1" id="KW-0547">Nucleotide-binding</keyword>
<dbReference type="GO" id="GO:0016787">
    <property type="term" value="F:hydrolase activity"/>
    <property type="evidence" value="ECO:0007669"/>
    <property type="project" value="UniProtKB-KW"/>
</dbReference>
<sequence length="207" mass="22988">MTLERDWGSEQRFPHWATPLAGSTGQWPRADVFIMAEIGVGGQSGPGVLVLLLPLCRRHHRWPSGAVGSGQALDSGRGDGDLFCLRDRKPGAHHHYLVVPKRHMGNCLSLKKEHVPLVKKMVEMGKTVLQKNHVTDLNDIRLGFHVPPFSSVPHLHLHVLAPASQMDSRSLRIYGPQSFWFLTVHQLLQKLNSEKDSSIAEAPPSDS</sequence>
<feature type="domain" description="HIT" evidence="8">
    <location>
        <begin position="87"/>
        <end position="170"/>
    </location>
</feature>
<evidence type="ECO:0000256" key="4">
    <source>
        <dbReference type="ARBA" id="ARBA00025764"/>
    </source>
</evidence>
<protein>
    <recommendedName>
        <fullName evidence="5">Adenosine 5'-monophosphoramidase HINT3</fullName>
    </recommendedName>
    <alternativeName>
        <fullName evidence="6">Histidine triad nucleotide-binding protein 3</fullName>
    </alternativeName>
</protein>
<dbReference type="Proteomes" id="UP001221898">
    <property type="component" value="Unassembled WGS sequence"/>
</dbReference>
<keyword evidence="10" id="KW-1185">Reference proteome</keyword>
<reference evidence="9" key="1">
    <citation type="journal article" date="2023" name="Science">
        <title>Genome structures resolve the early diversification of teleost fishes.</title>
        <authorList>
            <person name="Parey E."/>
            <person name="Louis A."/>
            <person name="Montfort J."/>
            <person name="Bouchez O."/>
            <person name="Roques C."/>
            <person name="Iampietro C."/>
            <person name="Lluch J."/>
            <person name="Castinel A."/>
            <person name="Donnadieu C."/>
            <person name="Desvignes T."/>
            <person name="Floi Bucao C."/>
            <person name="Jouanno E."/>
            <person name="Wen M."/>
            <person name="Mejri S."/>
            <person name="Dirks R."/>
            <person name="Jansen H."/>
            <person name="Henkel C."/>
            <person name="Chen W.J."/>
            <person name="Zahm M."/>
            <person name="Cabau C."/>
            <person name="Klopp C."/>
            <person name="Thompson A.W."/>
            <person name="Robinson-Rechavi M."/>
            <person name="Braasch I."/>
            <person name="Lecointre G."/>
            <person name="Bobe J."/>
            <person name="Postlethwait J.H."/>
            <person name="Berthelot C."/>
            <person name="Roest Crollius H."/>
            <person name="Guiguen Y."/>
        </authorList>
    </citation>
    <scope>NUCLEOTIDE SEQUENCE</scope>
    <source>
        <strain evidence="9">NC1722</strain>
    </source>
</reference>
<keyword evidence="2" id="KW-0378">Hydrolase</keyword>
<evidence type="ECO:0000256" key="1">
    <source>
        <dbReference type="ARBA" id="ARBA00022741"/>
    </source>
</evidence>
<dbReference type="InterPro" id="IPR011146">
    <property type="entry name" value="HIT-like"/>
</dbReference>
<accession>A0AAD7WB59</accession>
<feature type="short sequence motif" description="Histidine triad motif" evidence="7">
    <location>
        <begin position="154"/>
        <end position="158"/>
    </location>
</feature>
<evidence type="ECO:0000313" key="10">
    <source>
        <dbReference type="Proteomes" id="UP001221898"/>
    </source>
</evidence>
<evidence type="ECO:0000256" key="5">
    <source>
        <dbReference type="ARBA" id="ARBA00039802"/>
    </source>
</evidence>
<comment type="caution">
    <text evidence="9">The sequence shown here is derived from an EMBL/GenBank/DDBJ whole genome shotgun (WGS) entry which is preliminary data.</text>
</comment>
<gene>
    <name evidence="9" type="ORF">AAFF_G00109770</name>
</gene>
<dbReference type="SUPFAM" id="SSF54197">
    <property type="entry name" value="HIT-like"/>
    <property type="match status" value="1"/>
</dbReference>
<organism evidence="9 10">
    <name type="scientific">Aldrovandia affinis</name>
    <dbReference type="NCBI Taxonomy" id="143900"/>
    <lineage>
        <taxon>Eukaryota</taxon>
        <taxon>Metazoa</taxon>
        <taxon>Chordata</taxon>
        <taxon>Craniata</taxon>
        <taxon>Vertebrata</taxon>
        <taxon>Euteleostomi</taxon>
        <taxon>Actinopterygii</taxon>
        <taxon>Neopterygii</taxon>
        <taxon>Teleostei</taxon>
        <taxon>Notacanthiformes</taxon>
        <taxon>Halosauridae</taxon>
        <taxon>Aldrovandia</taxon>
    </lineage>
</organism>
<evidence type="ECO:0000256" key="3">
    <source>
        <dbReference type="ARBA" id="ARBA00024472"/>
    </source>
</evidence>
<dbReference type="Pfam" id="PF11969">
    <property type="entry name" value="DcpS_C"/>
    <property type="match status" value="1"/>
</dbReference>
<evidence type="ECO:0000256" key="7">
    <source>
        <dbReference type="PROSITE-ProRule" id="PRU00464"/>
    </source>
</evidence>
<dbReference type="PROSITE" id="PS51084">
    <property type="entry name" value="HIT_2"/>
    <property type="match status" value="1"/>
</dbReference>
<dbReference type="InterPro" id="IPR036265">
    <property type="entry name" value="HIT-like_sf"/>
</dbReference>